<gene>
    <name evidence="6" type="ORF">SAMN04488135_12039</name>
</gene>
<evidence type="ECO:0000313" key="6">
    <source>
        <dbReference type="EMBL" id="SHI28979.1"/>
    </source>
</evidence>
<dbReference type="InterPro" id="IPR005119">
    <property type="entry name" value="LysR_subst-bd"/>
</dbReference>
<dbReference type="Proteomes" id="UP000184226">
    <property type="component" value="Unassembled WGS sequence"/>
</dbReference>
<evidence type="ECO:0000256" key="4">
    <source>
        <dbReference type="ARBA" id="ARBA00023163"/>
    </source>
</evidence>
<dbReference type="PRINTS" id="PR00039">
    <property type="entry name" value="HTHLYSR"/>
</dbReference>
<evidence type="ECO:0000256" key="2">
    <source>
        <dbReference type="ARBA" id="ARBA00023015"/>
    </source>
</evidence>
<keyword evidence="4" id="KW-0804">Transcription</keyword>
<dbReference type="RefSeq" id="WP_073109203.1">
    <property type="nucleotide sequence ID" value="NZ_FQXE01000020.1"/>
</dbReference>
<comment type="similarity">
    <text evidence="1">Belongs to the LysR transcriptional regulatory family.</text>
</comment>
<sequence>MNTRFLNTLIAVFRHGSMAEAARRLNVTHGAVAQQMKALEEELGTALITRSGKTVHLTNAAYRILETSQKILDDIDSLTALANTQEIRGELRLGAGNTSLNSTIPNILATLIDRYPSLQVSIRPGLSSDFYPSVENNELDAAIALEPPFAMPKRIGWRLLSEEHFFLLASARHQGKSAHDLLRQESFIRYDKNSWVGQQIEQYLKKAGIVPKERFELASTESISLMVNKGLGVAIVPNAWNLWKQGLNVVSLPLPSPCAPRRFGLIWARSSPRLQLVEVFLKAAVEEYRA</sequence>
<evidence type="ECO:0000313" key="7">
    <source>
        <dbReference type="Proteomes" id="UP000184226"/>
    </source>
</evidence>
<keyword evidence="2" id="KW-0805">Transcription regulation</keyword>
<dbReference type="Pfam" id="PF03466">
    <property type="entry name" value="LysR_substrate"/>
    <property type="match status" value="1"/>
</dbReference>
<dbReference type="PANTHER" id="PTHR30419">
    <property type="entry name" value="HTH-TYPE TRANSCRIPTIONAL REGULATOR YBHD"/>
    <property type="match status" value="1"/>
</dbReference>
<dbReference type="STRING" id="658167.SAMN04488135_12039"/>
<dbReference type="OrthoDB" id="9803735at2"/>
<dbReference type="GO" id="GO:0005829">
    <property type="term" value="C:cytosol"/>
    <property type="evidence" value="ECO:0007669"/>
    <property type="project" value="TreeGrafter"/>
</dbReference>
<organism evidence="6 7">
    <name type="scientific">Pollutimonas bauzanensis</name>
    <dbReference type="NCBI Taxonomy" id="658167"/>
    <lineage>
        <taxon>Bacteria</taxon>
        <taxon>Pseudomonadati</taxon>
        <taxon>Pseudomonadota</taxon>
        <taxon>Betaproteobacteria</taxon>
        <taxon>Burkholderiales</taxon>
        <taxon>Alcaligenaceae</taxon>
        <taxon>Pollutimonas</taxon>
    </lineage>
</organism>
<accession>A0A1M5ZY68</accession>
<evidence type="ECO:0000256" key="1">
    <source>
        <dbReference type="ARBA" id="ARBA00009437"/>
    </source>
</evidence>
<dbReference type="InterPro" id="IPR050950">
    <property type="entry name" value="HTH-type_LysR_regulators"/>
</dbReference>
<evidence type="ECO:0000259" key="5">
    <source>
        <dbReference type="PROSITE" id="PS50931"/>
    </source>
</evidence>
<name>A0A1M5ZY68_9BURK</name>
<dbReference type="PROSITE" id="PS50931">
    <property type="entry name" value="HTH_LYSR"/>
    <property type="match status" value="1"/>
</dbReference>
<dbReference type="SUPFAM" id="SSF46785">
    <property type="entry name" value="Winged helix' DNA-binding domain"/>
    <property type="match status" value="1"/>
</dbReference>
<evidence type="ECO:0000256" key="3">
    <source>
        <dbReference type="ARBA" id="ARBA00023125"/>
    </source>
</evidence>
<dbReference type="CDD" id="cd08427">
    <property type="entry name" value="PBP2_LTTR_like_2"/>
    <property type="match status" value="1"/>
</dbReference>
<dbReference type="Gene3D" id="1.10.10.10">
    <property type="entry name" value="Winged helix-like DNA-binding domain superfamily/Winged helix DNA-binding domain"/>
    <property type="match status" value="1"/>
</dbReference>
<keyword evidence="3 6" id="KW-0238">DNA-binding</keyword>
<dbReference type="AlphaFoldDB" id="A0A1M5ZY68"/>
<dbReference type="SUPFAM" id="SSF53850">
    <property type="entry name" value="Periplasmic binding protein-like II"/>
    <property type="match status" value="1"/>
</dbReference>
<feature type="domain" description="HTH lysR-type" evidence="5">
    <location>
        <begin position="1"/>
        <end position="58"/>
    </location>
</feature>
<dbReference type="GO" id="GO:0003700">
    <property type="term" value="F:DNA-binding transcription factor activity"/>
    <property type="evidence" value="ECO:0007669"/>
    <property type="project" value="InterPro"/>
</dbReference>
<dbReference type="Pfam" id="PF00126">
    <property type="entry name" value="HTH_1"/>
    <property type="match status" value="1"/>
</dbReference>
<protein>
    <submittedName>
        <fullName evidence="6">DNA-binding transcriptional regulator, LysR family</fullName>
    </submittedName>
</protein>
<dbReference type="EMBL" id="FQXE01000020">
    <property type="protein sequence ID" value="SHI28979.1"/>
    <property type="molecule type" value="Genomic_DNA"/>
</dbReference>
<dbReference type="InterPro" id="IPR036388">
    <property type="entry name" value="WH-like_DNA-bd_sf"/>
</dbReference>
<dbReference type="InterPro" id="IPR036390">
    <property type="entry name" value="WH_DNA-bd_sf"/>
</dbReference>
<keyword evidence="7" id="KW-1185">Reference proteome</keyword>
<dbReference type="GO" id="GO:0003677">
    <property type="term" value="F:DNA binding"/>
    <property type="evidence" value="ECO:0007669"/>
    <property type="project" value="UniProtKB-KW"/>
</dbReference>
<dbReference type="InterPro" id="IPR000847">
    <property type="entry name" value="LysR_HTH_N"/>
</dbReference>
<proteinExistence type="inferred from homology"/>
<reference evidence="6 7" key="1">
    <citation type="submission" date="2016-11" db="EMBL/GenBank/DDBJ databases">
        <authorList>
            <person name="Jaros S."/>
            <person name="Januszkiewicz K."/>
            <person name="Wedrychowicz H."/>
        </authorList>
    </citation>
    <scope>NUCLEOTIDE SEQUENCE [LARGE SCALE GENOMIC DNA]</scope>
    <source>
        <strain evidence="6 7">CGMCC 1.10190</strain>
    </source>
</reference>
<dbReference type="Gene3D" id="3.40.190.290">
    <property type="match status" value="1"/>
</dbReference>